<dbReference type="InterPro" id="IPR011333">
    <property type="entry name" value="SKP1/BTB/POZ_sf"/>
</dbReference>
<proteinExistence type="predicted"/>
<dbReference type="GO" id="GO:0006511">
    <property type="term" value="P:ubiquitin-dependent protein catabolic process"/>
    <property type="evidence" value="ECO:0007669"/>
    <property type="project" value="InterPro"/>
</dbReference>
<dbReference type="OrthoDB" id="2342932at2759"/>
<dbReference type="EMBL" id="AUPL01004746">
    <property type="protein sequence ID" value="ESL07562.1"/>
    <property type="molecule type" value="Genomic_DNA"/>
</dbReference>
<dbReference type="SUPFAM" id="SSF81382">
    <property type="entry name" value="Skp1 dimerisation domain-like"/>
    <property type="match status" value="1"/>
</dbReference>
<dbReference type="Pfam" id="PF01466">
    <property type="entry name" value="Skp1"/>
    <property type="match status" value="1"/>
</dbReference>
<dbReference type="Proteomes" id="UP000031737">
    <property type="component" value="Unassembled WGS sequence"/>
</dbReference>
<dbReference type="VEuPathDB" id="TriTrypDB:TRSC58_04746"/>
<protein>
    <recommendedName>
        <fullName evidence="1">SKP1 component dimerisation domain-containing protein</fullName>
    </recommendedName>
</protein>
<accession>A0A061J2S0</accession>
<organism evidence="2 3">
    <name type="scientific">Trypanosoma rangeli SC58</name>
    <dbReference type="NCBI Taxonomy" id="429131"/>
    <lineage>
        <taxon>Eukaryota</taxon>
        <taxon>Discoba</taxon>
        <taxon>Euglenozoa</taxon>
        <taxon>Kinetoplastea</taxon>
        <taxon>Metakinetoplastina</taxon>
        <taxon>Trypanosomatida</taxon>
        <taxon>Trypanosomatidae</taxon>
        <taxon>Trypanosoma</taxon>
        <taxon>Herpetosoma</taxon>
    </lineage>
</organism>
<sequence length="201" mass="22081">MEIIVGVTKDQGNKASFGQVVAAENTTTTTTTGGTSSSGVTNIPAIELPFPYFTSDLLQRICAHMTYRFNYQPPIRDNKKANEGSNNGGSGCGGEAVVGLPGRNVMREIPRPMVLPLSEYLDPYDRCFIEDWDEATTVMMVKAATLLNYEELLCLASAKLAVYLSEKSVEGIRALLGVESDFSREEEVELKKEMERVLGER</sequence>
<dbReference type="Gene3D" id="3.30.710.10">
    <property type="entry name" value="Potassium Channel Kv1.1, Chain A"/>
    <property type="match status" value="1"/>
</dbReference>
<reference evidence="2 3" key="1">
    <citation type="submission" date="2013-07" db="EMBL/GenBank/DDBJ databases">
        <authorList>
            <person name="Stoco P.H."/>
            <person name="Wagner G."/>
            <person name="Gerber A."/>
            <person name="Zaha A."/>
            <person name="Thompson C."/>
            <person name="Bartholomeu D.C."/>
            <person name="Luckemeyer D.D."/>
            <person name="Bahia D."/>
            <person name="Loreto E."/>
            <person name="Prestes E.B."/>
            <person name="Lima F.M."/>
            <person name="Rodrigues-Luiz G."/>
            <person name="Vallejo G.A."/>
            <person name="Filho J.F."/>
            <person name="Monteiro K.M."/>
            <person name="Tyler K.M."/>
            <person name="de Almeida L.G."/>
            <person name="Ortiz M.F."/>
            <person name="Siervo M.A."/>
            <person name="de Moraes M.H."/>
            <person name="Cunha O.L."/>
            <person name="Mendonca-Neto R."/>
            <person name="Silva R."/>
            <person name="Teixeira S.M."/>
            <person name="Murta S.M."/>
            <person name="Sincero T.C."/>
            <person name="Mendes T.A."/>
            <person name="Urmenyi T.P."/>
            <person name="Silva V.G."/>
            <person name="da Rocha W.D."/>
            <person name="Andersson B."/>
            <person name="Romanha A.J."/>
            <person name="Steindel M."/>
            <person name="de Vasconcelos A.T."/>
            <person name="Grisard E.C."/>
        </authorList>
    </citation>
    <scope>NUCLEOTIDE SEQUENCE [LARGE SCALE GENOMIC DNA]</scope>
    <source>
        <strain evidence="2 3">SC58</strain>
    </source>
</reference>
<dbReference type="AlphaFoldDB" id="A0A061J2S0"/>
<evidence type="ECO:0000259" key="1">
    <source>
        <dbReference type="Pfam" id="PF01466"/>
    </source>
</evidence>
<evidence type="ECO:0000313" key="3">
    <source>
        <dbReference type="Proteomes" id="UP000031737"/>
    </source>
</evidence>
<evidence type="ECO:0000313" key="2">
    <source>
        <dbReference type="EMBL" id="ESL07562.1"/>
    </source>
</evidence>
<dbReference type="InterPro" id="IPR036296">
    <property type="entry name" value="SKP1-like_dim_sf"/>
</dbReference>
<gene>
    <name evidence="2" type="ORF">TRSC58_04746</name>
</gene>
<dbReference type="InterPro" id="IPR016072">
    <property type="entry name" value="Skp1_comp_dimer"/>
</dbReference>
<keyword evidence="3" id="KW-1185">Reference proteome</keyword>
<name>A0A061J2S0_TRYRA</name>
<feature type="domain" description="SKP1 component dimerisation" evidence="1">
    <location>
        <begin position="151"/>
        <end position="195"/>
    </location>
</feature>
<comment type="caution">
    <text evidence="2">The sequence shown here is derived from an EMBL/GenBank/DDBJ whole genome shotgun (WGS) entry which is preliminary data.</text>
</comment>